<dbReference type="PROSITE" id="PS50110">
    <property type="entry name" value="RESPONSE_REGULATORY"/>
    <property type="match status" value="1"/>
</dbReference>
<dbReference type="Proteomes" id="UP000186112">
    <property type="component" value="Unassembled WGS sequence"/>
</dbReference>
<keyword evidence="5" id="KW-0804">Transcription</keyword>
<evidence type="ECO:0000256" key="7">
    <source>
        <dbReference type="PROSITE-ProRule" id="PRU01091"/>
    </source>
</evidence>
<dbReference type="InterPro" id="IPR001789">
    <property type="entry name" value="Sig_transdc_resp-reg_receiver"/>
</dbReference>
<dbReference type="GO" id="GO:0000156">
    <property type="term" value="F:phosphorelay response regulator activity"/>
    <property type="evidence" value="ECO:0007669"/>
    <property type="project" value="TreeGrafter"/>
</dbReference>
<feature type="domain" description="OmpR/PhoB-type" evidence="9">
    <location>
        <begin position="124"/>
        <end position="222"/>
    </location>
</feature>
<name>A0A1U7M8F0_TISCR</name>
<evidence type="ECO:0000256" key="3">
    <source>
        <dbReference type="ARBA" id="ARBA00023015"/>
    </source>
</evidence>
<dbReference type="Pfam" id="PF00486">
    <property type="entry name" value="Trans_reg_C"/>
    <property type="match status" value="1"/>
</dbReference>
<sequence length="222" mass="25730">MKRILIIEDETSISDFIKNELEYEGYSAIICADGKEGLNESLNKDYDLIILDLMLPTLNGFEVCRRLKKEKDTPIIMLSAKDSVMDKVAGLQIGADDYLAKPFAIEELLARINVIFRRKENSGSITIKFKDLLIDQGSRVVKKEQEELNLTTKEYELLVFLINNQDRVVSRDSLLENIWGYDYDPKTNVVDVYIRYLRNKLNPNDKEEYIQTIRSVGYIMRS</sequence>
<dbReference type="GO" id="GO:0032993">
    <property type="term" value="C:protein-DNA complex"/>
    <property type="evidence" value="ECO:0007669"/>
    <property type="project" value="TreeGrafter"/>
</dbReference>
<dbReference type="RefSeq" id="WP_075724404.1">
    <property type="nucleotide sequence ID" value="NZ_LTDM01000004.1"/>
</dbReference>
<dbReference type="OrthoDB" id="9790442at2"/>
<dbReference type="GO" id="GO:0005829">
    <property type="term" value="C:cytosol"/>
    <property type="evidence" value="ECO:0007669"/>
    <property type="project" value="TreeGrafter"/>
</dbReference>
<feature type="domain" description="Response regulatory" evidence="8">
    <location>
        <begin position="3"/>
        <end position="116"/>
    </location>
</feature>
<dbReference type="EMBL" id="LTDM01000004">
    <property type="protein sequence ID" value="OLS03603.1"/>
    <property type="molecule type" value="Genomic_DNA"/>
</dbReference>
<protein>
    <submittedName>
        <fullName evidence="10">Response regulator ArlR</fullName>
    </submittedName>
</protein>
<dbReference type="GO" id="GO:0006355">
    <property type="term" value="P:regulation of DNA-templated transcription"/>
    <property type="evidence" value="ECO:0007669"/>
    <property type="project" value="InterPro"/>
</dbReference>
<organism evidence="10 11">
    <name type="scientific">Tissierella creatinophila DSM 6911</name>
    <dbReference type="NCBI Taxonomy" id="1123403"/>
    <lineage>
        <taxon>Bacteria</taxon>
        <taxon>Bacillati</taxon>
        <taxon>Bacillota</taxon>
        <taxon>Tissierellia</taxon>
        <taxon>Tissierellales</taxon>
        <taxon>Tissierellaceae</taxon>
        <taxon>Tissierella</taxon>
    </lineage>
</organism>
<evidence type="ECO:0000256" key="6">
    <source>
        <dbReference type="PROSITE-ProRule" id="PRU00169"/>
    </source>
</evidence>
<dbReference type="PROSITE" id="PS51755">
    <property type="entry name" value="OMPR_PHOB"/>
    <property type="match status" value="1"/>
</dbReference>
<dbReference type="SUPFAM" id="SSF46894">
    <property type="entry name" value="C-terminal effector domain of the bipartite response regulators"/>
    <property type="match status" value="1"/>
</dbReference>
<dbReference type="InterPro" id="IPR001867">
    <property type="entry name" value="OmpR/PhoB-type_DNA-bd"/>
</dbReference>
<dbReference type="FunFam" id="3.40.50.2300:FF:000001">
    <property type="entry name" value="DNA-binding response regulator PhoB"/>
    <property type="match status" value="1"/>
</dbReference>
<evidence type="ECO:0000256" key="5">
    <source>
        <dbReference type="ARBA" id="ARBA00023163"/>
    </source>
</evidence>
<dbReference type="SMART" id="SM00448">
    <property type="entry name" value="REC"/>
    <property type="match status" value="1"/>
</dbReference>
<keyword evidence="2" id="KW-0902">Two-component regulatory system</keyword>
<evidence type="ECO:0000313" key="11">
    <source>
        <dbReference type="Proteomes" id="UP000186112"/>
    </source>
</evidence>
<keyword evidence="3" id="KW-0805">Transcription regulation</keyword>
<evidence type="ECO:0000256" key="4">
    <source>
        <dbReference type="ARBA" id="ARBA00023125"/>
    </source>
</evidence>
<keyword evidence="11" id="KW-1185">Reference proteome</keyword>
<evidence type="ECO:0000256" key="1">
    <source>
        <dbReference type="ARBA" id="ARBA00022553"/>
    </source>
</evidence>
<keyword evidence="1 6" id="KW-0597">Phosphoprotein</keyword>
<evidence type="ECO:0000256" key="2">
    <source>
        <dbReference type="ARBA" id="ARBA00023012"/>
    </source>
</evidence>
<evidence type="ECO:0000313" key="10">
    <source>
        <dbReference type="EMBL" id="OLS03603.1"/>
    </source>
</evidence>
<dbReference type="PANTHER" id="PTHR48111:SF22">
    <property type="entry name" value="REGULATOR OF RPOS"/>
    <property type="match status" value="1"/>
</dbReference>
<feature type="DNA-binding region" description="OmpR/PhoB-type" evidence="7">
    <location>
        <begin position="124"/>
        <end position="222"/>
    </location>
</feature>
<accession>A0A1U7M8F0</accession>
<dbReference type="GO" id="GO:0000976">
    <property type="term" value="F:transcription cis-regulatory region binding"/>
    <property type="evidence" value="ECO:0007669"/>
    <property type="project" value="TreeGrafter"/>
</dbReference>
<dbReference type="Gene3D" id="1.10.10.10">
    <property type="entry name" value="Winged helix-like DNA-binding domain superfamily/Winged helix DNA-binding domain"/>
    <property type="match status" value="1"/>
</dbReference>
<dbReference type="AlphaFoldDB" id="A0A1U7M8F0"/>
<dbReference type="Pfam" id="PF00072">
    <property type="entry name" value="Response_reg"/>
    <property type="match status" value="1"/>
</dbReference>
<keyword evidence="4 7" id="KW-0238">DNA-binding</keyword>
<dbReference type="InterPro" id="IPR011006">
    <property type="entry name" value="CheY-like_superfamily"/>
</dbReference>
<dbReference type="FunFam" id="1.10.10.10:FF:000005">
    <property type="entry name" value="Two-component system response regulator"/>
    <property type="match status" value="1"/>
</dbReference>
<reference evidence="10 11" key="1">
    <citation type="submission" date="2016-02" db="EMBL/GenBank/DDBJ databases">
        <title>Genome sequence of Tissierella creatinophila DSM 6911.</title>
        <authorList>
            <person name="Poehlein A."/>
            <person name="Daniel R."/>
        </authorList>
    </citation>
    <scope>NUCLEOTIDE SEQUENCE [LARGE SCALE GENOMIC DNA]</scope>
    <source>
        <strain evidence="10 11">DSM 6911</strain>
    </source>
</reference>
<comment type="caution">
    <text evidence="10">The sequence shown here is derived from an EMBL/GenBank/DDBJ whole genome shotgun (WGS) entry which is preliminary data.</text>
</comment>
<dbReference type="PANTHER" id="PTHR48111">
    <property type="entry name" value="REGULATOR OF RPOS"/>
    <property type="match status" value="1"/>
</dbReference>
<dbReference type="Gene3D" id="6.10.250.690">
    <property type="match status" value="1"/>
</dbReference>
<evidence type="ECO:0000259" key="9">
    <source>
        <dbReference type="PROSITE" id="PS51755"/>
    </source>
</evidence>
<dbReference type="InterPro" id="IPR039420">
    <property type="entry name" value="WalR-like"/>
</dbReference>
<dbReference type="CDD" id="cd00383">
    <property type="entry name" value="trans_reg_C"/>
    <property type="match status" value="1"/>
</dbReference>
<evidence type="ECO:0000259" key="8">
    <source>
        <dbReference type="PROSITE" id="PS50110"/>
    </source>
</evidence>
<dbReference type="SUPFAM" id="SSF52172">
    <property type="entry name" value="CheY-like"/>
    <property type="match status" value="1"/>
</dbReference>
<dbReference type="SMART" id="SM00862">
    <property type="entry name" value="Trans_reg_C"/>
    <property type="match status" value="1"/>
</dbReference>
<dbReference type="InterPro" id="IPR016032">
    <property type="entry name" value="Sig_transdc_resp-reg_C-effctor"/>
</dbReference>
<dbReference type="InterPro" id="IPR036388">
    <property type="entry name" value="WH-like_DNA-bd_sf"/>
</dbReference>
<proteinExistence type="predicted"/>
<gene>
    <name evidence="10" type="primary">arlR</name>
    <name evidence="10" type="ORF">TICRE_02970</name>
</gene>
<dbReference type="Gene3D" id="3.40.50.2300">
    <property type="match status" value="1"/>
</dbReference>
<feature type="modified residue" description="4-aspartylphosphate" evidence="6">
    <location>
        <position position="52"/>
    </location>
</feature>